<reference evidence="2" key="1">
    <citation type="submission" date="2013-09" db="EMBL/GenBank/DDBJ databases">
        <title>Corchorus olitorius genome sequencing.</title>
        <authorList>
            <person name="Alam M."/>
            <person name="Haque M.S."/>
            <person name="Islam M.S."/>
            <person name="Emdad E.M."/>
            <person name="Islam M.M."/>
            <person name="Ahmed B."/>
            <person name="Halim A."/>
            <person name="Hossen Q.M.M."/>
            <person name="Hossain M.Z."/>
            <person name="Ahmed R."/>
            <person name="Khan M.M."/>
            <person name="Islam R."/>
            <person name="Rashid M.M."/>
            <person name="Khan S.A."/>
            <person name="Rahman M.S."/>
            <person name="Alam M."/>
            <person name="Yahiya A.S."/>
            <person name="Khan M.S."/>
            <person name="Azam M.S."/>
            <person name="Haque T."/>
            <person name="Lashkar M.Z.H."/>
            <person name="Akhand A.I."/>
            <person name="Morshed G."/>
            <person name="Roy S."/>
            <person name="Uddin K.S."/>
            <person name="Rabeya T."/>
            <person name="Hossain A.S."/>
            <person name="Chowdhury A."/>
            <person name="Snigdha A.R."/>
            <person name="Mortoza M.S."/>
            <person name="Matin S.A."/>
            <person name="Hoque S.M.E."/>
            <person name="Islam M.K."/>
            <person name="Roy D.K."/>
            <person name="Haider R."/>
            <person name="Moosa M.M."/>
            <person name="Elias S.M."/>
            <person name="Hasan A.M."/>
            <person name="Jahan S."/>
            <person name="Shafiuddin M."/>
            <person name="Mahmood N."/>
            <person name="Shommy N.S."/>
        </authorList>
    </citation>
    <scope>NUCLEOTIDE SEQUENCE [LARGE SCALE GENOMIC DNA]</scope>
    <source>
        <strain evidence="2">cv. O-4</strain>
    </source>
</reference>
<accession>A0A1R3KGW5</accession>
<comment type="caution">
    <text evidence="1">The sequence shown here is derived from an EMBL/GenBank/DDBJ whole genome shotgun (WGS) entry which is preliminary data.</text>
</comment>
<evidence type="ECO:0000313" key="2">
    <source>
        <dbReference type="Proteomes" id="UP000187203"/>
    </source>
</evidence>
<dbReference type="EMBL" id="AWUE01013635">
    <property type="protein sequence ID" value="OMP06346.1"/>
    <property type="molecule type" value="Genomic_DNA"/>
</dbReference>
<evidence type="ECO:0000313" key="1">
    <source>
        <dbReference type="EMBL" id="OMP06346.1"/>
    </source>
</evidence>
<sequence>MVLRGRQVGKPIVSDDSSCEILSHNPRSVAQPTGEGGISVMQGPRISGGFVGVVARSGEEGSRFEAEIRELYGDLGLPDSMGRDNQLHHLRESVATIKGKAKQVVAENQGWSSTESSTPFNFGFEGGSQQQNLRGGVNNGQPISHSVSSPSIPGLDGPSNGVLRIGRGPDLMGLVNGLVTSSPL</sequence>
<keyword evidence="2" id="KW-1185">Reference proteome</keyword>
<gene>
    <name evidence="1" type="ORF">COLO4_08180</name>
</gene>
<name>A0A1R3KGW5_9ROSI</name>
<proteinExistence type="predicted"/>
<dbReference type="AlphaFoldDB" id="A0A1R3KGW5"/>
<organism evidence="1 2">
    <name type="scientific">Corchorus olitorius</name>
    <dbReference type="NCBI Taxonomy" id="93759"/>
    <lineage>
        <taxon>Eukaryota</taxon>
        <taxon>Viridiplantae</taxon>
        <taxon>Streptophyta</taxon>
        <taxon>Embryophyta</taxon>
        <taxon>Tracheophyta</taxon>
        <taxon>Spermatophyta</taxon>
        <taxon>Magnoliopsida</taxon>
        <taxon>eudicotyledons</taxon>
        <taxon>Gunneridae</taxon>
        <taxon>Pentapetalae</taxon>
        <taxon>rosids</taxon>
        <taxon>malvids</taxon>
        <taxon>Malvales</taxon>
        <taxon>Malvaceae</taxon>
        <taxon>Grewioideae</taxon>
        <taxon>Apeibeae</taxon>
        <taxon>Corchorus</taxon>
    </lineage>
</organism>
<dbReference type="Proteomes" id="UP000187203">
    <property type="component" value="Unassembled WGS sequence"/>
</dbReference>
<protein>
    <submittedName>
        <fullName evidence="1">Uncharacterized protein</fullName>
    </submittedName>
</protein>